<protein>
    <recommendedName>
        <fullName evidence="4">NAD(P)-binding protein</fullName>
    </recommendedName>
</protein>
<dbReference type="Proteomes" id="UP001430848">
    <property type="component" value="Unassembled WGS sequence"/>
</dbReference>
<sequence length="361" mass="39500">MYWFITMSPSKLSLEAVRTANAALLAKRSLVAVFPGGTSGIGEFTVRALARHAAKGQGARIYIVGRNQKAADTIAADYASQKNVQYRFVKADDLSLLKDVDRCCEEITRLETEESTDGPPHIDLLVMSHADLYFGGKRRDTSEGLDKSFSLLYYSRIRFINQLLPLLEASALPSSRVISVYSAGLETATKDRYLDDLSLRKAEHYSFGSVRNHTTHLKTMAFETIAEQHPKLGLAHVYPSLVITPGFDNNPLPPLIKIGWKLAAPAAKLFSVKPEEIGERVLGFSSAQFGGQQETEALKADVAVSTNGKVGGGAYSLKHTGQVNEIGPIYEKLRASGFKEKAWDHTTSAFKAIEAGTVFKD</sequence>
<dbReference type="PANTHER" id="PTHR47534:SF3">
    <property type="entry name" value="ALCOHOL DEHYDROGENASE-LIKE C-TERMINAL DOMAIN-CONTAINING PROTEIN"/>
    <property type="match status" value="1"/>
</dbReference>
<dbReference type="PANTHER" id="PTHR47534">
    <property type="entry name" value="YALI0E05731P"/>
    <property type="match status" value="1"/>
</dbReference>
<evidence type="ECO:0000313" key="2">
    <source>
        <dbReference type="EMBL" id="KAK7717980.1"/>
    </source>
</evidence>
<keyword evidence="3" id="KW-1185">Reference proteome</keyword>
<evidence type="ECO:0008006" key="4">
    <source>
        <dbReference type="Google" id="ProtNLM"/>
    </source>
</evidence>
<comment type="caution">
    <text evidence="2">The sequence shown here is derived from an EMBL/GenBank/DDBJ whole genome shotgun (WGS) entry which is preliminary data.</text>
</comment>
<reference evidence="2 3" key="1">
    <citation type="submission" date="2024-02" db="EMBL/GenBank/DDBJ databases">
        <title>De novo assembly and annotation of 12 fungi associated with fruit tree decline syndrome in Ontario, Canada.</title>
        <authorList>
            <person name="Sulman M."/>
            <person name="Ellouze W."/>
            <person name="Ilyukhin E."/>
        </authorList>
    </citation>
    <scope>NUCLEOTIDE SEQUENCE [LARGE SCALE GENOMIC DNA]</scope>
    <source>
        <strain evidence="2 3">M169</strain>
    </source>
</reference>
<dbReference type="Gene3D" id="3.40.50.720">
    <property type="entry name" value="NAD(P)-binding Rossmann-like Domain"/>
    <property type="match status" value="1"/>
</dbReference>
<dbReference type="EMBL" id="JAKNSF020000090">
    <property type="protein sequence ID" value="KAK7717980.1"/>
    <property type="molecule type" value="Genomic_DNA"/>
</dbReference>
<accession>A0ABR1NWJ4</accession>
<evidence type="ECO:0000313" key="3">
    <source>
        <dbReference type="Proteomes" id="UP001430848"/>
    </source>
</evidence>
<gene>
    <name evidence="2" type="ORF">SLS63_010631</name>
</gene>
<dbReference type="InterPro" id="IPR052228">
    <property type="entry name" value="Sec_Metab_Biosynth_Oxidored"/>
</dbReference>
<evidence type="ECO:0000256" key="1">
    <source>
        <dbReference type="ARBA" id="ARBA00023002"/>
    </source>
</evidence>
<organism evidence="2 3">
    <name type="scientific">Diaporthe eres</name>
    <name type="common">Phomopsis oblonga</name>
    <dbReference type="NCBI Taxonomy" id="83184"/>
    <lineage>
        <taxon>Eukaryota</taxon>
        <taxon>Fungi</taxon>
        <taxon>Dikarya</taxon>
        <taxon>Ascomycota</taxon>
        <taxon>Pezizomycotina</taxon>
        <taxon>Sordariomycetes</taxon>
        <taxon>Sordariomycetidae</taxon>
        <taxon>Diaporthales</taxon>
        <taxon>Diaporthaceae</taxon>
        <taxon>Diaporthe</taxon>
        <taxon>Diaporthe eres species complex</taxon>
    </lineage>
</organism>
<dbReference type="SUPFAM" id="SSF51735">
    <property type="entry name" value="NAD(P)-binding Rossmann-fold domains"/>
    <property type="match status" value="1"/>
</dbReference>
<dbReference type="InterPro" id="IPR036291">
    <property type="entry name" value="NAD(P)-bd_dom_sf"/>
</dbReference>
<keyword evidence="1" id="KW-0560">Oxidoreductase</keyword>
<proteinExistence type="predicted"/>
<name>A0ABR1NWJ4_DIAER</name>